<sequence length="234" mass="23971">MLTSDQVANVHRFAASSRGGFSTTDVDALVAHVVRTLASYEGTGTPGPDGLTAAALSSATLPSVSSEPGYPLLEVQDLLDEVHETLATYEQRGAFPATSWIPAADTDAPAGSGVLASVSVLADHQAHSAPLPTNMTPAVRALASVGGGSRGPLPAPAGGSSDLTLPATPSWADERTPARDYGMDADSLLVELQSVIAQSRARGSLEVTVQVPGQHLRVMRVVESSPGKITIVAQ</sequence>
<dbReference type="RefSeq" id="WP_098455595.1">
    <property type="nucleotide sequence ID" value="NZ_PDJG01000001.1"/>
</dbReference>
<keyword evidence="2" id="KW-1185">Reference proteome</keyword>
<gene>
    <name evidence="1" type="ORF">ATL42_2500</name>
</gene>
<comment type="caution">
    <text evidence="1">The sequence shown here is derived from an EMBL/GenBank/DDBJ whole genome shotgun (WGS) entry which is preliminary data.</text>
</comment>
<accession>A0A2A9E6W5</accession>
<organism evidence="1 2">
    <name type="scientific">Sanguibacter antarcticus</name>
    <dbReference type="NCBI Taxonomy" id="372484"/>
    <lineage>
        <taxon>Bacteria</taxon>
        <taxon>Bacillati</taxon>
        <taxon>Actinomycetota</taxon>
        <taxon>Actinomycetes</taxon>
        <taxon>Micrococcales</taxon>
        <taxon>Sanguibacteraceae</taxon>
        <taxon>Sanguibacter</taxon>
    </lineage>
</organism>
<evidence type="ECO:0000313" key="1">
    <source>
        <dbReference type="EMBL" id="PFG34583.1"/>
    </source>
</evidence>
<proteinExistence type="predicted"/>
<protein>
    <recommendedName>
        <fullName evidence="3">DivIVA domain-containing protein</fullName>
    </recommendedName>
</protein>
<evidence type="ECO:0000313" key="2">
    <source>
        <dbReference type="Proteomes" id="UP000225548"/>
    </source>
</evidence>
<evidence type="ECO:0008006" key="3">
    <source>
        <dbReference type="Google" id="ProtNLM"/>
    </source>
</evidence>
<dbReference type="EMBL" id="PDJG01000001">
    <property type="protein sequence ID" value="PFG34583.1"/>
    <property type="molecule type" value="Genomic_DNA"/>
</dbReference>
<dbReference type="AlphaFoldDB" id="A0A2A9E6W5"/>
<name>A0A2A9E6W5_9MICO</name>
<dbReference type="Proteomes" id="UP000225548">
    <property type="component" value="Unassembled WGS sequence"/>
</dbReference>
<reference evidence="1 2" key="1">
    <citation type="submission" date="2017-10" db="EMBL/GenBank/DDBJ databases">
        <title>Sequencing the genomes of 1000 actinobacteria strains.</title>
        <authorList>
            <person name="Klenk H.-P."/>
        </authorList>
    </citation>
    <scope>NUCLEOTIDE SEQUENCE [LARGE SCALE GENOMIC DNA]</scope>
    <source>
        <strain evidence="1 2">DSM 18966</strain>
    </source>
</reference>